<keyword evidence="1" id="KW-0812">Transmembrane</keyword>
<accession>A0A9X3B874</accession>
<protein>
    <submittedName>
        <fullName evidence="3">FAD-dependent monooxygenase</fullName>
    </submittedName>
</protein>
<dbReference type="InterPro" id="IPR002938">
    <property type="entry name" value="FAD-bd"/>
</dbReference>
<dbReference type="PRINTS" id="PR00420">
    <property type="entry name" value="RNGMNOXGNASE"/>
</dbReference>
<proteinExistence type="predicted"/>
<keyword evidence="3" id="KW-0560">Oxidoreductase</keyword>
<dbReference type="PANTHER" id="PTHR46865">
    <property type="entry name" value="OXIDOREDUCTASE-RELATED"/>
    <property type="match status" value="1"/>
</dbReference>
<evidence type="ECO:0000259" key="2">
    <source>
        <dbReference type="Pfam" id="PF01494"/>
    </source>
</evidence>
<name>A0A9X3B874_9BACT</name>
<dbReference type="PANTHER" id="PTHR46865:SF2">
    <property type="entry name" value="MONOOXYGENASE"/>
    <property type="match status" value="1"/>
</dbReference>
<dbReference type="GO" id="GO:0004497">
    <property type="term" value="F:monooxygenase activity"/>
    <property type="evidence" value="ECO:0007669"/>
    <property type="project" value="UniProtKB-KW"/>
</dbReference>
<dbReference type="AlphaFoldDB" id="A0A9X3B874"/>
<evidence type="ECO:0000256" key="1">
    <source>
        <dbReference type="SAM" id="Phobius"/>
    </source>
</evidence>
<dbReference type="InterPro" id="IPR051704">
    <property type="entry name" value="FAD_aromatic-hydroxylase"/>
</dbReference>
<reference evidence="3" key="2">
    <citation type="submission" date="2023-04" db="EMBL/GenBank/DDBJ databases">
        <title>Paracnuella aquatica gen. nov., sp. nov., a member of the family Chitinophagaceae isolated from a hot spring.</title>
        <authorList>
            <person name="Wang C."/>
        </authorList>
    </citation>
    <scope>NUCLEOTIDE SEQUENCE</scope>
    <source>
        <strain evidence="3">LB-8</strain>
    </source>
</reference>
<dbReference type="GO" id="GO:0071949">
    <property type="term" value="F:FAD binding"/>
    <property type="evidence" value="ECO:0007669"/>
    <property type="project" value="InterPro"/>
</dbReference>
<dbReference type="Gene3D" id="3.50.50.60">
    <property type="entry name" value="FAD/NAD(P)-binding domain"/>
    <property type="match status" value="1"/>
</dbReference>
<comment type="caution">
    <text evidence="3">The sequence shown here is derived from an EMBL/GenBank/DDBJ whole genome shotgun (WGS) entry which is preliminary data.</text>
</comment>
<reference evidence="3" key="1">
    <citation type="submission" date="2022-09" db="EMBL/GenBank/DDBJ databases">
        <authorList>
            <person name="Yuan C."/>
            <person name="Ke Z."/>
        </authorList>
    </citation>
    <scope>NUCLEOTIDE SEQUENCE</scope>
    <source>
        <strain evidence="3">LB-8</strain>
    </source>
</reference>
<dbReference type="Gene3D" id="3.30.9.10">
    <property type="entry name" value="D-Amino Acid Oxidase, subunit A, domain 2"/>
    <property type="match status" value="1"/>
</dbReference>
<dbReference type="EMBL" id="JAOTIF010000005">
    <property type="protein sequence ID" value="MCU7549291.1"/>
    <property type="molecule type" value="Genomic_DNA"/>
</dbReference>
<dbReference type="Proteomes" id="UP001155483">
    <property type="component" value="Unassembled WGS sequence"/>
</dbReference>
<evidence type="ECO:0000313" key="4">
    <source>
        <dbReference type="Proteomes" id="UP001155483"/>
    </source>
</evidence>
<dbReference type="InterPro" id="IPR036188">
    <property type="entry name" value="FAD/NAD-bd_sf"/>
</dbReference>
<keyword evidence="4" id="KW-1185">Reference proteome</keyword>
<dbReference type="Pfam" id="PF01494">
    <property type="entry name" value="FAD_binding_3"/>
    <property type="match status" value="1"/>
</dbReference>
<gene>
    <name evidence="3" type="ORF">OCK74_09195</name>
</gene>
<dbReference type="SUPFAM" id="SSF51905">
    <property type="entry name" value="FAD/NAD(P)-binding domain"/>
    <property type="match status" value="1"/>
</dbReference>
<dbReference type="RefSeq" id="WP_279296732.1">
    <property type="nucleotide sequence ID" value="NZ_JAOTIF010000005.1"/>
</dbReference>
<keyword evidence="3" id="KW-0503">Monooxygenase</keyword>
<sequence length="395" mass="44789">MEPKNKNILISGAGIAGLTAAYWMKQYGFQPIVVEKAPKLREGGYMIDFWGEGFEVAEKMNIIAALKEKHYDIPEITFVNNKGKRVGGFNIQKLRALIQYRHLNMLRGELAKVLYHYVQNEIGFIFGNSITAIEQSTNEVAVTFKDGQQRNFDLVIGADGLHSAVRRLVFGAEMQYIKHLGYYVSSFTIDNYTGNPHIFQSITVRGKWAGIYSMAKNRLATFFIYKSNNTGDQHRNIEVQQDRLRETFKNVGWQCPVLLQKMPAAGDFYFDEVSQIVMPEWAKGRVALVGDASQCVSLIAGKGAALAMAGAYILAGELKKSAGDYVSAFHCYQKKIKPEAERMQKLGRDYAPSFVPDTAFGIWKRNTFTNLMFLPLVSKWFIKQFLSERLKLEEY</sequence>
<keyword evidence="1" id="KW-0472">Membrane</keyword>
<feature type="transmembrane region" description="Helical" evidence="1">
    <location>
        <begin position="7"/>
        <end position="24"/>
    </location>
</feature>
<feature type="domain" description="FAD-binding" evidence="2">
    <location>
        <begin position="8"/>
        <end position="319"/>
    </location>
</feature>
<organism evidence="3 4">
    <name type="scientific">Paraflavisolibacter caeni</name>
    <dbReference type="NCBI Taxonomy" id="2982496"/>
    <lineage>
        <taxon>Bacteria</taxon>
        <taxon>Pseudomonadati</taxon>
        <taxon>Bacteroidota</taxon>
        <taxon>Chitinophagia</taxon>
        <taxon>Chitinophagales</taxon>
        <taxon>Chitinophagaceae</taxon>
        <taxon>Paraflavisolibacter</taxon>
    </lineage>
</organism>
<keyword evidence="1" id="KW-1133">Transmembrane helix</keyword>
<evidence type="ECO:0000313" key="3">
    <source>
        <dbReference type="EMBL" id="MCU7549291.1"/>
    </source>
</evidence>